<evidence type="ECO:0000256" key="1">
    <source>
        <dbReference type="SAM" id="Phobius"/>
    </source>
</evidence>
<dbReference type="KEGG" id="pbo:PACID_03340"/>
<accession>K7RTF1</accession>
<dbReference type="Gene3D" id="3.30.530.20">
    <property type="match status" value="1"/>
</dbReference>
<gene>
    <name evidence="2" type="ordered locus">PACID_03340</name>
</gene>
<dbReference type="EMBL" id="CP003493">
    <property type="protein sequence ID" value="AFV88183.1"/>
    <property type="molecule type" value="Genomic_DNA"/>
</dbReference>
<dbReference type="STRING" id="1171373.PACID_03340"/>
<dbReference type="HOGENOM" id="CLU_099837_0_0_11"/>
<dbReference type="eggNOG" id="COG3832">
    <property type="taxonomic scope" value="Bacteria"/>
</dbReference>
<keyword evidence="1" id="KW-0812">Transmembrane</keyword>
<reference evidence="2 3" key="1">
    <citation type="journal article" date="2012" name="BMC Genomics">
        <title>The genome sequence of Propionibacterium acidipropionici provides insights into its biotechnological and industrial potential.</title>
        <authorList>
            <person name="Parizzi L.P."/>
            <person name="Grassi M.C."/>
            <person name="Llerena L.A."/>
            <person name="Carazzolle M.F."/>
            <person name="Queiroz V.L."/>
            <person name="Lunardi I."/>
            <person name="Zeidler A.F."/>
            <person name="Teixeira P.J."/>
            <person name="Mieczkowski P."/>
            <person name="Rincones J."/>
            <person name="Pereira G.A."/>
        </authorList>
    </citation>
    <scope>NUCLEOTIDE SEQUENCE [LARGE SCALE GENOMIC DNA]</scope>
    <source>
        <strain evidence="3">ATCC 4875 / DSM 20272 / JCM 6432 / NBRC 12425 / NCIMB 8070</strain>
    </source>
</reference>
<protein>
    <recommendedName>
        <fullName evidence="4">SRPBCC domain-containing protein</fullName>
    </recommendedName>
</protein>
<name>K7RTF1_ACIA4</name>
<evidence type="ECO:0008006" key="4">
    <source>
        <dbReference type="Google" id="ProtNLM"/>
    </source>
</evidence>
<dbReference type="SUPFAM" id="SSF55961">
    <property type="entry name" value="Bet v1-like"/>
    <property type="match status" value="1"/>
</dbReference>
<dbReference type="Proteomes" id="UP000000214">
    <property type="component" value="Chromosome"/>
</dbReference>
<keyword evidence="1" id="KW-0472">Membrane</keyword>
<sequence>MEKAARRCSGRKCSGGWWKLATAAAAIGPTALIAFFNRYQKKYVVPTTPEQMPLPGDDLLTDEGRNEVTMQIEIDAPPEKVWPLINQLGQHKAGFYSFSLFENMVHFRIHNTYEPQTKWQDTKAGDWTFYGQQGIGHEIVLFEPGKYFVGRSDSRIPVTTDGAYAWTPAGTRDFAWTWGFFLEELPDGRTLFTTRNLSWADITNTAQATVVAGLMWGWSSGVMQTRMLENIKACAEGRRFLKL</sequence>
<organism evidence="2 3">
    <name type="scientific">Acidipropionibacterium acidipropionici (strain ATCC 4875 / DSM 20272 / JCM 6432 / NBRC 12425 / NCIMB 8070 / 4)</name>
    <name type="common">Propionibacterium acidipropionici</name>
    <dbReference type="NCBI Taxonomy" id="1171373"/>
    <lineage>
        <taxon>Bacteria</taxon>
        <taxon>Bacillati</taxon>
        <taxon>Actinomycetota</taxon>
        <taxon>Actinomycetes</taxon>
        <taxon>Propionibacteriales</taxon>
        <taxon>Propionibacteriaceae</taxon>
        <taxon>Acidipropionibacterium</taxon>
    </lineage>
</organism>
<evidence type="ECO:0000313" key="3">
    <source>
        <dbReference type="Proteomes" id="UP000000214"/>
    </source>
</evidence>
<dbReference type="AlphaFoldDB" id="K7RTF1"/>
<dbReference type="InterPro" id="IPR023393">
    <property type="entry name" value="START-like_dom_sf"/>
</dbReference>
<feature type="transmembrane region" description="Helical" evidence="1">
    <location>
        <begin position="20"/>
        <end position="39"/>
    </location>
</feature>
<keyword evidence="1" id="KW-1133">Transmembrane helix</keyword>
<dbReference type="PATRIC" id="fig|1171373.8.peg.334"/>
<evidence type="ECO:0000313" key="2">
    <source>
        <dbReference type="EMBL" id="AFV88183.1"/>
    </source>
</evidence>
<proteinExistence type="predicted"/>